<dbReference type="SUPFAM" id="SSF69786">
    <property type="entry name" value="YggU-like"/>
    <property type="match status" value="1"/>
</dbReference>
<evidence type="ECO:0000256" key="2">
    <source>
        <dbReference type="HAMAP-Rule" id="MF_00634"/>
    </source>
</evidence>
<reference evidence="4" key="1">
    <citation type="journal article" date="2019" name="Int. J. Syst. Evol. Microbiol.">
        <title>The Global Catalogue of Microorganisms (GCM) 10K type strain sequencing project: providing services to taxonomists for standard genome sequencing and annotation.</title>
        <authorList>
            <consortium name="The Broad Institute Genomics Platform"/>
            <consortium name="The Broad Institute Genome Sequencing Center for Infectious Disease"/>
            <person name="Wu L."/>
            <person name="Ma J."/>
        </authorList>
    </citation>
    <scope>NUCLEOTIDE SEQUENCE [LARGE SCALE GENOMIC DNA]</scope>
    <source>
        <strain evidence="4">JCM 17110</strain>
    </source>
</reference>
<evidence type="ECO:0000313" key="4">
    <source>
        <dbReference type="Proteomes" id="UP001500795"/>
    </source>
</evidence>
<gene>
    <name evidence="3" type="primary">yggU</name>
    <name evidence="3" type="ORF">GCM10022394_27830</name>
</gene>
<comment type="similarity">
    <text evidence="1 2">Belongs to the UPF0235 family.</text>
</comment>
<evidence type="ECO:0000256" key="1">
    <source>
        <dbReference type="ARBA" id="ARBA00010364"/>
    </source>
</evidence>
<dbReference type="InterPro" id="IPR003746">
    <property type="entry name" value="DUF167"/>
</dbReference>
<dbReference type="HAMAP" id="MF_00634">
    <property type="entry name" value="UPF0235"/>
    <property type="match status" value="1"/>
</dbReference>
<comment type="caution">
    <text evidence="3">The sequence shown here is derived from an EMBL/GenBank/DDBJ whole genome shotgun (WGS) entry which is preliminary data.</text>
</comment>
<organism evidence="3 4">
    <name type="scientific">Zobellella aerophila</name>
    <dbReference type="NCBI Taxonomy" id="870480"/>
    <lineage>
        <taxon>Bacteria</taxon>
        <taxon>Pseudomonadati</taxon>
        <taxon>Pseudomonadota</taxon>
        <taxon>Gammaproteobacteria</taxon>
        <taxon>Aeromonadales</taxon>
        <taxon>Aeromonadaceae</taxon>
        <taxon>Zobellella</taxon>
    </lineage>
</organism>
<proteinExistence type="inferred from homology"/>
<dbReference type="PANTHER" id="PTHR13420">
    <property type="entry name" value="UPF0235 PROTEIN C15ORF40"/>
    <property type="match status" value="1"/>
</dbReference>
<dbReference type="Proteomes" id="UP001500795">
    <property type="component" value="Unassembled WGS sequence"/>
</dbReference>
<dbReference type="Pfam" id="PF02594">
    <property type="entry name" value="DUF167"/>
    <property type="match status" value="1"/>
</dbReference>
<evidence type="ECO:0000313" key="3">
    <source>
        <dbReference type="EMBL" id="GAA3546280.1"/>
    </source>
</evidence>
<keyword evidence="4" id="KW-1185">Reference proteome</keyword>
<dbReference type="InterPro" id="IPR036591">
    <property type="entry name" value="YggU-like_sf"/>
</dbReference>
<protein>
    <recommendedName>
        <fullName evidence="2">UPF0235 protein GCM10022394_27830</fullName>
    </recommendedName>
</protein>
<dbReference type="Gene3D" id="3.30.1200.10">
    <property type="entry name" value="YggU-like"/>
    <property type="match status" value="1"/>
</dbReference>
<dbReference type="SMART" id="SM01152">
    <property type="entry name" value="DUF167"/>
    <property type="match status" value="1"/>
</dbReference>
<dbReference type="NCBIfam" id="TIGR00251">
    <property type="entry name" value="DUF167 family protein"/>
    <property type="match status" value="1"/>
</dbReference>
<accession>A0ABP6W8G9</accession>
<sequence length="100" mass="11139">MSQAVRLEDDSLWLSLYLQPKASRDQFSGRHGDEMRLAITAPPVAGQANAHLIKWLAKRCRVPKSRVSIIGGETSRHKRVRVVQPREIPAELADLLADSA</sequence>
<name>A0ABP6W8G9_9GAMM</name>
<dbReference type="PANTHER" id="PTHR13420:SF7">
    <property type="entry name" value="UPF0235 PROTEIN C15ORF40"/>
    <property type="match status" value="1"/>
</dbReference>
<dbReference type="EMBL" id="BAABCX010000004">
    <property type="protein sequence ID" value="GAA3546280.1"/>
    <property type="molecule type" value="Genomic_DNA"/>
</dbReference>